<evidence type="ECO:0000313" key="2">
    <source>
        <dbReference type="EMBL" id="OQX09480.1"/>
    </source>
</evidence>
<organism evidence="2 3">
    <name type="scientific">Thiothrix lacustris</name>
    <dbReference type="NCBI Taxonomy" id="525917"/>
    <lineage>
        <taxon>Bacteria</taxon>
        <taxon>Pseudomonadati</taxon>
        <taxon>Pseudomonadota</taxon>
        <taxon>Gammaproteobacteria</taxon>
        <taxon>Thiotrichales</taxon>
        <taxon>Thiotrichaceae</taxon>
        <taxon>Thiothrix</taxon>
    </lineage>
</organism>
<dbReference type="GO" id="GO:0016829">
    <property type="term" value="F:lyase activity"/>
    <property type="evidence" value="ECO:0007669"/>
    <property type="project" value="UniProtKB-KW"/>
</dbReference>
<dbReference type="EMBL" id="MTEJ01000141">
    <property type="protein sequence ID" value="OQX09480.1"/>
    <property type="molecule type" value="Genomic_DNA"/>
</dbReference>
<sequence>MNINPVGWFEIYVQDMPRARAFYEAVFQGELSHLPTSDPDTWPDLEMWAFPMPADCSTPVFGASGTLVKMGGCPSGGGGTLVYFSCEDCAVEAARAAANGGSIFKEKMPIGEHGFVALVFDTEGNMIGLHSMN</sequence>
<evidence type="ECO:0000259" key="1">
    <source>
        <dbReference type="PROSITE" id="PS51819"/>
    </source>
</evidence>
<dbReference type="PANTHER" id="PTHR33993">
    <property type="entry name" value="GLYOXALASE-RELATED"/>
    <property type="match status" value="1"/>
</dbReference>
<dbReference type="Gene3D" id="3.10.180.10">
    <property type="entry name" value="2,3-Dihydroxybiphenyl 1,2-Dioxygenase, domain 1"/>
    <property type="match status" value="1"/>
</dbReference>
<proteinExistence type="predicted"/>
<dbReference type="CDD" id="cd07247">
    <property type="entry name" value="SgaA_N_like"/>
    <property type="match status" value="1"/>
</dbReference>
<dbReference type="InterPro" id="IPR029068">
    <property type="entry name" value="Glyas_Bleomycin-R_OHBP_Dase"/>
</dbReference>
<dbReference type="SUPFAM" id="SSF54593">
    <property type="entry name" value="Glyoxalase/Bleomycin resistance protein/Dihydroxybiphenyl dioxygenase"/>
    <property type="match status" value="1"/>
</dbReference>
<dbReference type="PROSITE" id="PS51819">
    <property type="entry name" value="VOC"/>
    <property type="match status" value="1"/>
</dbReference>
<dbReference type="Pfam" id="PF00903">
    <property type="entry name" value="Glyoxalase"/>
    <property type="match status" value="1"/>
</dbReference>
<dbReference type="PANTHER" id="PTHR33993:SF2">
    <property type="entry name" value="VOC DOMAIN-CONTAINING PROTEIN"/>
    <property type="match status" value="1"/>
</dbReference>
<dbReference type="InterPro" id="IPR004360">
    <property type="entry name" value="Glyas_Fos-R_dOase_dom"/>
</dbReference>
<keyword evidence="2" id="KW-0456">Lyase</keyword>
<dbReference type="InterPro" id="IPR052164">
    <property type="entry name" value="Anthracycline_SecMetBiosynth"/>
</dbReference>
<accession>A0A1Y1QMQ3</accession>
<gene>
    <name evidence="2" type="ORF">BWK73_22650</name>
</gene>
<comment type="caution">
    <text evidence="2">The sequence shown here is derived from an EMBL/GenBank/DDBJ whole genome shotgun (WGS) entry which is preliminary data.</text>
</comment>
<dbReference type="InterPro" id="IPR037523">
    <property type="entry name" value="VOC_core"/>
</dbReference>
<reference evidence="2 3" key="1">
    <citation type="submission" date="2017-01" db="EMBL/GenBank/DDBJ databases">
        <title>Novel large sulfur bacteria in the metagenomes of groundwater-fed chemosynthetic microbial mats in the Lake Huron basin.</title>
        <authorList>
            <person name="Sharrar A.M."/>
            <person name="Flood B.E."/>
            <person name="Bailey J.V."/>
            <person name="Jones D.S."/>
            <person name="Biddanda B."/>
            <person name="Ruberg S.A."/>
            <person name="Marcus D.N."/>
            <person name="Dick G.J."/>
        </authorList>
    </citation>
    <scope>NUCLEOTIDE SEQUENCE [LARGE SCALE GENOMIC DNA]</scope>
    <source>
        <strain evidence="2">A8</strain>
    </source>
</reference>
<protein>
    <submittedName>
        <fullName evidence="2">Lactoylglutathione lyase</fullName>
    </submittedName>
</protein>
<evidence type="ECO:0000313" key="3">
    <source>
        <dbReference type="Proteomes" id="UP000192491"/>
    </source>
</evidence>
<feature type="domain" description="VOC" evidence="1">
    <location>
        <begin position="5"/>
        <end position="132"/>
    </location>
</feature>
<name>A0A1Y1QMQ3_9GAMM</name>
<dbReference type="AlphaFoldDB" id="A0A1Y1QMQ3"/>
<dbReference type="Proteomes" id="UP000192491">
    <property type="component" value="Unassembled WGS sequence"/>
</dbReference>